<proteinExistence type="predicted"/>
<organism evidence="2 3">
    <name type="scientific">Cherax quadricarinatus</name>
    <name type="common">Australian red claw crayfish</name>
    <dbReference type="NCBI Taxonomy" id="27406"/>
    <lineage>
        <taxon>Eukaryota</taxon>
        <taxon>Metazoa</taxon>
        <taxon>Ecdysozoa</taxon>
        <taxon>Arthropoda</taxon>
        <taxon>Crustacea</taxon>
        <taxon>Multicrustacea</taxon>
        <taxon>Malacostraca</taxon>
        <taxon>Eumalacostraca</taxon>
        <taxon>Eucarida</taxon>
        <taxon>Decapoda</taxon>
        <taxon>Pleocyemata</taxon>
        <taxon>Astacidea</taxon>
        <taxon>Parastacoidea</taxon>
        <taxon>Parastacidae</taxon>
        <taxon>Cherax</taxon>
    </lineage>
</organism>
<evidence type="ECO:0000259" key="1">
    <source>
        <dbReference type="PROSITE" id="PS51465"/>
    </source>
</evidence>
<evidence type="ECO:0000313" key="2">
    <source>
        <dbReference type="EMBL" id="KAK8725842.1"/>
    </source>
</evidence>
<keyword evidence="3" id="KW-1185">Reference proteome</keyword>
<feature type="domain" description="Kazal-like" evidence="1">
    <location>
        <begin position="1"/>
        <end position="54"/>
    </location>
</feature>
<dbReference type="PROSITE" id="PS51465">
    <property type="entry name" value="KAZAL_2"/>
    <property type="match status" value="1"/>
</dbReference>
<gene>
    <name evidence="2" type="ORF">OTU49_010509</name>
</gene>
<protein>
    <recommendedName>
        <fullName evidence="1">Kazal-like domain-containing protein</fullName>
    </recommendedName>
</protein>
<comment type="caution">
    <text evidence="2">The sequence shown here is derived from an EMBL/GenBank/DDBJ whole genome shotgun (WGS) entry which is preliminary data.</text>
</comment>
<dbReference type="CDD" id="cd00104">
    <property type="entry name" value="KAZAL_FS"/>
    <property type="match status" value="1"/>
</dbReference>
<dbReference type="SUPFAM" id="SSF100895">
    <property type="entry name" value="Kazal-type serine protease inhibitors"/>
    <property type="match status" value="1"/>
</dbReference>
<dbReference type="InterPro" id="IPR036058">
    <property type="entry name" value="Kazal_dom_sf"/>
</dbReference>
<reference evidence="2 3" key="1">
    <citation type="journal article" date="2024" name="BMC Genomics">
        <title>Genome assembly of redclaw crayfish (Cherax quadricarinatus) provides insights into its immune adaptation and hypoxia tolerance.</title>
        <authorList>
            <person name="Liu Z."/>
            <person name="Zheng J."/>
            <person name="Li H."/>
            <person name="Fang K."/>
            <person name="Wang S."/>
            <person name="He J."/>
            <person name="Zhou D."/>
            <person name="Weng S."/>
            <person name="Chi M."/>
            <person name="Gu Z."/>
            <person name="He J."/>
            <person name="Li F."/>
            <person name="Wang M."/>
        </authorList>
    </citation>
    <scope>NUCLEOTIDE SEQUENCE [LARGE SCALE GENOMIC DNA]</scope>
    <source>
        <strain evidence="2">ZL_2023a</strain>
    </source>
</reference>
<dbReference type="SMART" id="SM00280">
    <property type="entry name" value="KAZAL"/>
    <property type="match status" value="1"/>
</dbReference>
<dbReference type="Gene3D" id="3.30.60.30">
    <property type="match status" value="1"/>
</dbReference>
<dbReference type="Proteomes" id="UP001445076">
    <property type="component" value="Unassembled WGS sequence"/>
</dbReference>
<dbReference type="Pfam" id="PF00050">
    <property type="entry name" value="Kazal_1"/>
    <property type="match status" value="1"/>
</dbReference>
<dbReference type="AlphaFoldDB" id="A0AAW0W8G4"/>
<accession>A0AAW0W8G4</accession>
<evidence type="ECO:0000313" key="3">
    <source>
        <dbReference type="Proteomes" id="UP001445076"/>
    </source>
</evidence>
<feature type="non-terminal residue" evidence="2">
    <location>
        <position position="1"/>
    </location>
</feature>
<sequence length="158" mass="17734">RPTRRPCPSFSSCPRIYNPVCGSDGRNYRNQCYLNIAMCVDRTLVKRSNGIQHQVGPLQQEVPLLLEVSLRREVPLRLEVSLRREVPLRQEVPLGVYRNVPSLTLLCVAVTESLTVTPAPSATLCVGTEPSPNSTMDRAAKVVRIGLDYCRQEFDHCE</sequence>
<name>A0AAW0W8G4_CHEQU</name>
<dbReference type="EMBL" id="JARKIK010000081">
    <property type="protein sequence ID" value="KAK8725842.1"/>
    <property type="molecule type" value="Genomic_DNA"/>
</dbReference>
<dbReference type="InterPro" id="IPR002350">
    <property type="entry name" value="Kazal_dom"/>
</dbReference>